<reference evidence="7" key="1">
    <citation type="journal article" date="2019" name="Int. J. Syst. Evol. Microbiol.">
        <title>The Global Catalogue of Microorganisms (GCM) 10K type strain sequencing project: providing services to taxonomists for standard genome sequencing and annotation.</title>
        <authorList>
            <consortium name="The Broad Institute Genomics Platform"/>
            <consortium name="The Broad Institute Genome Sequencing Center for Infectious Disease"/>
            <person name="Wu L."/>
            <person name="Ma J."/>
        </authorList>
    </citation>
    <scope>NUCLEOTIDE SEQUENCE [LARGE SCALE GENOMIC DNA]</scope>
    <source>
        <strain evidence="7">JCM 16545</strain>
    </source>
</reference>
<feature type="active site" description="Proton acceptor" evidence="5">
    <location>
        <position position="235"/>
    </location>
</feature>
<comment type="pathway">
    <text evidence="5">Amino-acid biosynthesis; L-methionine biosynthesis via de novo pathway; O-acetyl-L-homoserine from L-homoserine: step 1/1.</text>
</comment>
<gene>
    <name evidence="6" type="primary">metA</name>
    <name evidence="5" type="synonym">metAA</name>
    <name evidence="6" type="ORF">ACFSQZ_07190</name>
</gene>
<dbReference type="CDD" id="cd03131">
    <property type="entry name" value="GATase1_HTS"/>
    <property type="match status" value="1"/>
</dbReference>
<proteinExistence type="inferred from homology"/>
<dbReference type="GO" id="GO:0008899">
    <property type="term" value="F:homoserine O-succinyltransferase activity"/>
    <property type="evidence" value="ECO:0007669"/>
    <property type="project" value="UniProtKB-EC"/>
</dbReference>
<comment type="subcellular location">
    <subcellularLocation>
        <location evidence="5">Cytoplasm</location>
    </subcellularLocation>
</comment>
<dbReference type="EC" id="2.3.1.31" evidence="5"/>
<feature type="site" description="Important for acyl-CoA specificity" evidence="5">
    <location>
        <position position="111"/>
    </location>
</feature>
<dbReference type="HAMAP" id="MF_00295">
    <property type="entry name" value="MetA_acyltransf"/>
    <property type="match status" value="1"/>
</dbReference>
<feature type="binding site" evidence="5">
    <location>
        <position position="249"/>
    </location>
    <ligand>
        <name>substrate</name>
    </ligand>
</feature>
<dbReference type="NCBIfam" id="TIGR01001">
    <property type="entry name" value="metA"/>
    <property type="match status" value="1"/>
</dbReference>
<name>A0ABW5E1J8_9BACT</name>
<evidence type="ECO:0000313" key="7">
    <source>
        <dbReference type="Proteomes" id="UP001597297"/>
    </source>
</evidence>
<feature type="active site" description="Acyl-thioester intermediate" evidence="5">
    <location>
        <position position="142"/>
    </location>
</feature>
<dbReference type="InterPro" id="IPR005697">
    <property type="entry name" value="HST_MetA"/>
</dbReference>
<evidence type="ECO:0000256" key="5">
    <source>
        <dbReference type="HAMAP-Rule" id="MF_00295"/>
    </source>
</evidence>
<dbReference type="RefSeq" id="WP_377094414.1">
    <property type="nucleotide sequence ID" value="NZ_JBHSJM010000001.1"/>
</dbReference>
<accession>A0ABW5E1J8</accession>
<feature type="site" description="Important for substrate specificity" evidence="5">
    <location>
        <position position="193"/>
    </location>
</feature>
<comment type="caution">
    <text evidence="5">Lacks conserved residue(s) required for the propagation of feature annotation.</text>
</comment>
<comment type="catalytic activity">
    <reaction evidence="5">
        <text>L-homoserine + acetyl-CoA = O-acetyl-L-homoserine + CoA</text>
        <dbReference type="Rhea" id="RHEA:13701"/>
        <dbReference type="ChEBI" id="CHEBI:57287"/>
        <dbReference type="ChEBI" id="CHEBI:57288"/>
        <dbReference type="ChEBI" id="CHEBI:57476"/>
        <dbReference type="ChEBI" id="CHEBI:57716"/>
        <dbReference type="EC" id="2.3.1.31"/>
    </reaction>
</comment>
<dbReference type="Pfam" id="PF04204">
    <property type="entry name" value="HTS"/>
    <property type="match status" value="1"/>
</dbReference>
<sequence>MPIKVPDTLPAREALHSEGIDLIDSSTASRQDIRPMRVLLLNLMPKKVQTEIQYARLLGASPLQVELTLMTTASYQPRNTGQDHLIEFYRTLDDIRDEYFDALIITGAPIETLPFTEVKYWEELSEIIEWSRSHVFRRLGICWGAQALLKVLHGVEKYDMGKKLFGVYDHNLEPGCASRLMQGFIDRFPMPVSRYTANNANDIESAGLQILARSEESGVAMARCKQTGDLFILNHLEYDADTLGQEYWRDKQAGIDTKPPEHYFPDNDDSKEPINRWRPYAFLLFNNWINELYQDTPFDLSSIKNA</sequence>
<dbReference type="Gene3D" id="3.40.50.880">
    <property type="match status" value="1"/>
</dbReference>
<dbReference type="Proteomes" id="UP001597297">
    <property type="component" value="Unassembled WGS sequence"/>
</dbReference>
<keyword evidence="4 5" id="KW-0012">Acyltransferase</keyword>
<keyword evidence="2 5" id="KW-0028">Amino-acid biosynthesis</keyword>
<dbReference type="InterPro" id="IPR029062">
    <property type="entry name" value="Class_I_gatase-like"/>
</dbReference>
<evidence type="ECO:0000313" key="6">
    <source>
        <dbReference type="EMBL" id="MFD2276247.1"/>
    </source>
</evidence>
<keyword evidence="1 5" id="KW-0963">Cytoplasm</keyword>
<evidence type="ECO:0000256" key="1">
    <source>
        <dbReference type="ARBA" id="ARBA00022490"/>
    </source>
</evidence>
<evidence type="ECO:0000256" key="2">
    <source>
        <dbReference type="ARBA" id="ARBA00022605"/>
    </source>
</evidence>
<comment type="caution">
    <text evidence="6">The sequence shown here is derived from an EMBL/GenBank/DDBJ whole genome shotgun (WGS) entry which is preliminary data.</text>
</comment>
<keyword evidence="7" id="KW-1185">Reference proteome</keyword>
<comment type="similarity">
    <text evidence="5">Belongs to the MetA family.</text>
</comment>
<protein>
    <recommendedName>
        <fullName evidence="5">Homoserine O-acetyltransferase</fullName>
        <shortName evidence="5">HAT</shortName>
        <ecNumber evidence="5">2.3.1.31</ecNumber>
    </recommendedName>
    <alternativeName>
        <fullName evidence="5">Homoserine transacetylase</fullName>
        <shortName evidence="5">HTA</shortName>
    </alternativeName>
</protein>
<feature type="binding site" evidence="5">
    <location>
        <position position="163"/>
    </location>
    <ligand>
        <name>substrate</name>
    </ligand>
</feature>
<dbReference type="InterPro" id="IPR033752">
    <property type="entry name" value="MetA_family"/>
</dbReference>
<evidence type="ECO:0000256" key="4">
    <source>
        <dbReference type="ARBA" id="ARBA00023315"/>
    </source>
</evidence>
<dbReference type="SUPFAM" id="SSF52317">
    <property type="entry name" value="Class I glutamine amidotransferase-like"/>
    <property type="match status" value="1"/>
</dbReference>
<comment type="function">
    <text evidence="5">Transfers an acetyl group from acetyl-CoA to L-homoserine, forming acetyl-L-homoserine.</text>
</comment>
<feature type="active site" evidence="5">
    <location>
        <position position="237"/>
    </location>
</feature>
<organism evidence="6 7">
    <name type="scientific">Rubritalea spongiae</name>
    <dbReference type="NCBI Taxonomy" id="430797"/>
    <lineage>
        <taxon>Bacteria</taxon>
        <taxon>Pseudomonadati</taxon>
        <taxon>Verrucomicrobiota</taxon>
        <taxon>Verrucomicrobiia</taxon>
        <taxon>Verrucomicrobiales</taxon>
        <taxon>Rubritaleaceae</taxon>
        <taxon>Rubritalea</taxon>
    </lineage>
</organism>
<dbReference type="PIRSF" id="PIRSF000450">
    <property type="entry name" value="H_ser_succinyltr"/>
    <property type="match status" value="1"/>
</dbReference>
<dbReference type="EMBL" id="JBHUJC010000020">
    <property type="protein sequence ID" value="MFD2276247.1"/>
    <property type="molecule type" value="Genomic_DNA"/>
</dbReference>
<keyword evidence="5" id="KW-0486">Methionine biosynthesis</keyword>
<feature type="binding site" evidence="5">
    <location>
        <position position="193"/>
    </location>
    <ligand>
        <name>substrate</name>
    </ligand>
</feature>
<dbReference type="PANTHER" id="PTHR20919">
    <property type="entry name" value="HOMOSERINE O-SUCCINYLTRANSFERASE"/>
    <property type="match status" value="1"/>
</dbReference>
<evidence type="ECO:0000256" key="3">
    <source>
        <dbReference type="ARBA" id="ARBA00022679"/>
    </source>
</evidence>
<keyword evidence="3 5" id="KW-0808">Transferase</keyword>
<dbReference type="PANTHER" id="PTHR20919:SF0">
    <property type="entry name" value="HOMOSERINE O-SUCCINYLTRANSFERASE"/>
    <property type="match status" value="1"/>
</dbReference>